<keyword evidence="5 7" id="KW-1015">Disulfide bond</keyword>
<dbReference type="InterPro" id="IPR018378">
    <property type="entry name" value="C-type_lectin_CS"/>
</dbReference>
<feature type="disulfide bond" evidence="8">
    <location>
        <begin position="1082"/>
        <end position="1109"/>
    </location>
</feature>
<evidence type="ECO:0000256" key="7">
    <source>
        <dbReference type="PROSITE-ProRule" id="PRU00076"/>
    </source>
</evidence>
<dbReference type="GO" id="GO:0007417">
    <property type="term" value="P:central nervous system development"/>
    <property type="evidence" value="ECO:0007669"/>
    <property type="project" value="TreeGrafter"/>
</dbReference>
<dbReference type="GO" id="GO:0001501">
    <property type="term" value="P:skeletal system development"/>
    <property type="evidence" value="ECO:0007669"/>
    <property type="project" value="TreeGrafter"/>
</dbReference>
<dbReference type="InterPro" id="IPR000742">
    <property type="entry name" value="EGF"/>
</dbReference>
<feature type="disulfide bond" evidence="8">
    <location>
        <begin position="1053"/>
        <end position="1096"/>
    </location>
</feature>
<feature type="compositionally biased region" description="Polar residues" evidence="9">
    <location>
        <begin position="513"/>
        <end position="531"/>
    </location>
</feature>
<dbReference type="InterPro" id="IPR018097">
    <property type="entry name" value="EGF_Ca-bd_CS"/>
</dbReference>
<dbReference type="EMBL" id="JAOPHQ010006543">
    <property type="protein sequence ID" value="KAK0131474.1"/>
    <property type="molecule type" value="Genomic_DNA"/>
</dbReference>
<feature type="compositionally biased region" description="Basic and acidic residues" evidence="9">
    <location>
        <begin position="280"/>
        <end position="290"/>
    </location>
</feature>
<dbReference type="PROSITE" id="PS00022">
    <property type="entry name" value="EGF_1"/>
    <property type="match status" value="2"/>
</dbReference>
<feature type="compositionally biased region" description="Basic and acidic residues" evidence="9">
    <location>
        <begin position="143"/>
        <end position="157"/>
    </location>
</feature>
<dbReference type="PROSITE" id="PS00615">
    <property type="entry name" value="C_TYPE_LECTIN_1"/>
    <property type="match status" value="1"/>
</dbReference>
<feature type="region of interest" description="Disordered" evidence="9">
    <location>
        <begin position="698"/>
        <end position="731"/>
    </location>
</feature>
<dbReference type="GO" id="GO:1901222">
    <property type="term" value="P:regulation of non-canonical NF-kappaB signal transduction"/>
    <property type="evidence" value="ECO:0007669"/>
    <property type="project" value="UniProtKB-ARBA"/>
</dbReference>
<keyword evidence="2" id="KW-0964">Secreted</keyword>
<feature type="region of interest" description="Disordered" evidence="9">
    <location>
        <begin position="1"/>
        <end position="53"/>
    </location>
</feature>
<dbReference type="Gene3D" id="2.10.70.10">
    <property type="entry name" value="Complement Module, domain 1"/>
    <property type="match status" value="1"/>
</dbReference>
<protein>
    <submittedName>
        <fullName evidence="13">Versican core protein</fullName>
    </submittedName>
</protein>
<evidence type="ECO:0000256" key="2">
    <source>
        <dbReference type="ARBA" id="ARBA00022525"/>
    </source>
</evidence>
<evidence type="ECO:0000313" key="13">
    <source>
        <dbReference type="EMBL" id="KAK0131474.1"/>
    </source>
</evidence>
<dbReference type="Pfam" id="PF00084">
    <property type="entry name" value="Sushi"/>
    <property type="match status" value="1"/>
</dbReference>
<dbReference type="GO" id="GO:0072534">
    <property type="term" value="C:perineuronal net"/>
    <property type="evidence" value="ECO:0007669"/>
    <property type="project" value="TreeGrafter"/>
</dbReference>
<keyword evidence="8" id="KW-0768">Sushi</keyword>
<dbReference type="PANTHER" id="PTHR22804">
    <property type="entry name" value="AGGRECAN/VERSICAN PROTEOGLYCAN"/>
    <property type="match status" value="1"/>
</dbReference>
<dbReference type="InterPro" id="IPR000436">
    <property type="entry name" value="Sushi_SCR_CCP_dom"/>
</dbReference>
<dbReference type="InterPro" id="IPR033987">
    <property type="entry name" value="CSPG_CTLD"/>
</dbReference>
<dbReference type="SMART" id="SM00181">
    <property type="entry name" value="EGF"/>
    <property type="match status" value="2"/>
</dbReference>
<feature type="compositionally biased region" description="Polar residues" evidence="9">
    <location>
        <begin position="235"/>
        <end position="275"/>
    </location>
</feature>
<dbReference type="InterPro" id="IPR001881">
    <property type="entry name" value="EGF-like_Ca-bd_dom"/>
</dbReference>
<feature type="compositionally biased region" description="Polar residues" evidence="9">
    <location>
        <begin position="23"/>
        <end position="53"/>
    </location>
</feature>
<dbReference type="FunFam" id="2.10.70.10:FF:000003">
    <property type="entry name" value="Versican core protein"/>
    <property type="match status" value="1"/>
</dbReference>
<accession>A0AA47M0R7</accession>
<reference evidence="13" key="1">
    <citation type="journal article" date="2023" name="Front. Mar. Sci.">
        <title>A new Merluccius polli reference genome to investigate the effects of global change in West African waters.</title>
        <authorList>
            <person name="Mateo J.L."/>
            <person name="Blanco-Fernandez C."/>
            <person name="Garcia-Vazquez E."/>
            <person name="Machado-Schiaffino G."/>
        </authorList>
    </citation>
    <scope>NUCLEOTIDE SEQUENCE</scope>
    <source>
        <strain evidence="13">C29</strain>
        <tissue evidence="13">Fin</tissue>
    </source>
</reference>
<dbReference type="GO" id="GO:0016020">
    <property type="term" value="C:membrane"/>
    <property type="evidence" value="ECO:0007669"/>
    <property type="project" value="UniProtKB-ARBA"/>
</dbReference>
<evidence type="ECO:0000256" key="4">
    <source>
        <dbReference type="ARBA" id="ARBA00022737"/>
    </source>
</evidence>
<dbReference type="PROSITE" id="PS01186">
    <property type="entry name" value="EGF_2"/>
    <property type="match status" value="1"/>
</dbReference>
<feature type="compositionally biased region" description="Low complexity" evidence="9">
    <location>
        <begin position="656"/>
        <end position="679"/>
    </location>
</feature>
<dbReference type="PROSITE" id="PS50026">
    <property type="entry name" value="EGF_3"/>
    <property type="match status" value="2"/>
</dbReference>
<sequence length="1162" mass="124688">MVKQEPISTTSPQEEAAKEIGSAASSLYSTVKPTVTSSPGVTERSGSVDESSNAFTIKPVSETSTVYTHTMKVDELLSTTILSSPQGTKQPSATNIIDVESSGNETMDTPTTITLTSTLSTKSITYGNTLSTSMSSLYSTEKPMTETEKDEATKESTEETASSQQVVSTSSSATATSPTPEDKVHFVTTFVPVPEVTSSAESYQQARSEITFIHHSSAAVSKEETVEATTIGMVSSERTTSPATQEAGTASTTENALLGESSSQPTVNLEVSTPAGSIPEKQEGVEKTSDKTAASTTVPITTFSGVDEVVPIVDEAIPESGKTHSEGSTPTLMDVISNPVTSYSTLSTLGRTENPTAADVSELEFSGDGTPGIFVKEMSTLSSPMVSEESEMVTTTGQTPLVALIEETSMSSEEEGFVSQTKTVPTMTLAPNLIMDDSETLATIHLTVAKLEPDVNIQFVTTISPLPHLTSTGESFEQARSEVSLTHIPYTGLSSEDASLSTTSPLLPIKEMTQSSESTVAPADVSTSKDNGTVEASSSTAESEFDQNVIAQVTSSSEYTKSSTSTPSYNKDTDYDTPVDYEAPDLSMVESGPIYSETTTKSNGSLVSISTPSALPQTTQSQSVILAGSYESGSEGSTSQSPVIAGSTPVVPVLASSPTSESVSESSSSTGEEATTSTTVKLGSDNVEVTTKLSAATPIPPSGIITEATVPSSSEMAASEESTEDKPSLAPGEIQTVFKVDVTTSSPIIGAPGTKESAIVDRQGSATTNAILAPAETQSQEGIVTSLHTTPSSFSEEDETVDHDGTPFTPLFNEGLPIRGEETTTVAETGMDLGHTVIGEAVEIPGIHSCVENICLNGGSCFKTGSIMSCSCTPGYTGVRCEIDFDECQSNPCHNGGTCVDGVASYTCVCLPSYSGLHCEEDTEACDYGWHKFQGHCYKYFPQRRNWDTAERECRMQGANLASIVSHEEQQFVNRLGQDYQWIGLNDKMYDSDFRWTDGSPLQYENWRPNQPDSFFSTGEDCVVMIWHEDGQWNDVPCNYHLTFTCKKGTVACNQPPLVENARTFGKTRQRYEINSLVRYQCQTGFIQRHVPIIRCRGNGRWDIPKIACINPSSYQRAFTRRHQHNKLYSIHNFKRPEEAIRYHQPLHRGKRDRTGHKLRRP</sequence>
<dbReference type="InterPro" id="IPR050691">
    <property type="entry name" value="Hyaluronan_bind_Proteoglycan"/>
</dbReference>
<feature type="disulfide bond" evidence="7">
    <location>
        <begin position="872"/>
        <end position="881"/>
    </location>
</feature>
<dbReference type="CDD" id="cd00033">
    <property type="entry name" value="CCP"/>
    <property type="match status" value="1"/>
</dbReference>
<keyword evidence="14" id="KW-1185">Reference proteome</keyword>
<dbReference type="InterPro" id="IPR001304">
    <property type="entry name" value="C-type_lectin-like"/>
</dbReference>
<dbReference type="SMART" id="SM00032">
    <property type="entry name" value="CCP"/>
    <property type="match status" value="1"/>
</dbReference>
<feature type="compositionally biased region" description="Polar residues" evidence="9">
    <location>
        <begin position="1"/>
        <end position="13"/>
    </location>
</feature>
<dbReference type="PROSITE" id="PS00010">
    <property type="entry name" value="ASX_HYDROXYL"/>
    <property type="match status" value="1"/>
</dbReference>
<dbReference type="GO" id="GO:0045202">
    <property type="term" value="C:synapse"/>
    <property type="evidence" value="ECO:0007669"/>
    <property type="project" value="TreeGrafter"/>
</dbReference>
<dbReference type="GO" id="GO:0002052">
    <property type="term" value="P:positive regulation of neuroblast proliferation"/>
    <property type="evidence" value="ECO:0007669"/>
    <property type="project" value="TreeGrafter"/>
</dbReference>
<evidence type="ECO:0000259" key="12">
    <source>
        <dbReference type="PROSITE" id="PS50923"/>
    </source>
</evidence>
<dbReference type="PROSITE" id="PS50923">
    <property type="entry name" value="SUSHI"/>
    <property type="match status" value="1"/>
</dbReference>
<dbReference type="InterPro" id="IPR035976">
    <property type="entry name" value="Sushi/SCR/CCP_sf"/>
</dbReference>
<feature type="domain" description="Sushi" evidence="12">
    <location>
        <begin position="1051"/>
        <end position="1111"/>
    </location>
</feature>
<keyword evidence="4" id="KW-0677">Repeat</keyword>
<dbReference type="GO" id="GO:0060218">
    <property type="term" value="P:hematopoietic stem cell differentiation"/>
    <property type="evidence" value="ECO:0007669"/>
    <property type="project" value="UniProtKB-ARBA"/>
</dbReference>
<evidence type="ECO:0000259" key="10">
    <source>
        <dbReference type="PROSITE" id="PS50026"/>
    </source>
</evidence>
<dbReference type="AlphaFoldDB" id="A0AA47M0R7"/>
<dbReference type="InterPro" id="IPR016186">
    <property type="entry name" value="C-type_lectin-like/link_sf"/>
</dbReference>
<name>A0AA47M0R7_MERPO</name>
<dbReference type="PANTHER" id="PTHR22804:SF54">
    <property type="match status" value="1"/>
</dbReference>
<dbReference type="Pfam" id="PF00059">
    <property type="entry name" value="Lectin_C"/>
    <property type="match status" value="1"/>
</dbReference>
<organism evidence="13 14">
    <name type="scientific">Merluccius polli</name>
    <name type="common">Benguela hake</name>
    <name type="synonym">Merluccius cadenati</name>
    <dbReference type="NCBI Taxonomy" id="89951"/>
    <lineage>
        <taxon>Eukaryota</taxon>
        <taxon>Metazoa</taxon>
        <taxon>Chordata</taxon>
        <taxon>Craniata</taxon>
        <taxon>Vertebrata</taxon>
        <taxon>Euteleostomi</taxon>
        <taxon>Actinopterygii</taxon>
        <taxon>Neopterygii</taxon>
        <taxon>Teleostei</taxon>
        <taxon>Neoteleostei</taxon>
        <taxon>Acanthomorphata</taxon>
        <taxon>Zeiogadaria</taxon>
        <taxon>Gadariae</taxon>
        <taxon>Gadiformes</taxon>
        <taxon>Gadoidei</taxon>
        <taxon>Merlucciidae</taxon>
        <taxon>Merluccius</taxon>
    </lineage>
</organism>
<dbReference type="SMART" id="SM00034">
    <property type="entry name" value="CLECT"/>
    <property type="match status" value="1"/>
</dbReference>
<gene>
    <name evidence="13" type="primary">VCAN_2</name>
    <name evidence="13" type="ORF">N1851_033828</name>
</gene>
<dbReference type="PROSITE" id="PS01187">
    <property type="entry name" value="EGF_CA"/>
    <property type="match status" value="1"/>
</dbReference>
<feature type="domain" description="C-type lectin" evidence="11">
    <location>
        <begin position="933"/>
        <end position="1047"/>
    </location>
</feature>
<dbReference type="PROSITE" id="PS50041">
    <property type="entry name" value="C_TYPE_LECTIN_2"/>
    <property type="match status" value="1"/>
</dbReference>
<dbReference type="PRINTS" id="PR00010">
    <property type="entry name" value="EGFBLOOD"/>
</dbReference>
<evidence type="ECO:0000256" key="6">
    <source>
        <dbReference type="ARBA" id="ARBA00023180"/>
    </source>
</evidence>
<dbReference type="Gene3D" id="2.10.25.10">
    <property type="entry name" value="Laminin"/>
    <property type="match status" value="2"/>
</dbReference>
<dbReference type="Gene3D" id="3.10.100.10">
    <property type="entry name" value="Mannose-Binding Protein A, subunit A"/>
    <property type="match status" value="1"/>
</dbReference>
<dbReference type="CDD" id="cd03588">
    <property type="entry name" value="CLECT_CSPGs"/>
    <property type="match status" value="1"/>
</dbReference>
<dbReference type="InterPro" id="IPR016187">
    <property type="entry name" value="CTDL_fold"/>
</dbReference>
<comment type="caution">
    <text evidence="13">The sequence shown here is derived from an EMBL/GenBank/DDBJ whole genome shotgun (WGS) entry which is preliminary data.</text>
</comment>
<dbReference type="FunFam" id="3.10.100.10:FF:000003">
    <property type="entry name" value="Versican core protein"/>
    <property type="match status" value="1"/>
</dbReference>
<feature type="compositionally biased region" description="Low complexity" evidence="9">
    <location>
        <begin position="554"/>
        <end position="568"/>
    </location>
</feature>
<proteinExistence type="predicted"/>
<dbReference type="GO" id="GO:0005509">
    <property type="term" value="F:calcium ion binding"/>
    <property type="evidence" value="ECO:0007669"/>
    <property type="project" value="InterPro"/>
</dbReference>
<keyword evidence="3" id="KW-0732">Signal</keyword>
<feature type="region of interest" description="Disordered" evidence="9">
    <location>
        <begin position="513"/>
        <end position="589"/>
    </location>
</feature>
<dbReference type="SMART" id="SM00179">
    <property type="entry name" value="EGF_CA"/>
    <property type="match status" value="1"/>
</dbReference>
<comment type="subcellular location">
    <subcellularLocation>
        <location evidence="1">Secreted</location>
    </subcellularLocation>
</comment>
<feature type="region of interest" description="Disordered" evidence="9">
    <location>
        <begin position="137"/>
        <end position="181"/>
    </location>
</feature>
<dbReference type="SUPFAM" id="SSF56436">
    <property type="entry name" value="C-type lectin-like"/>
    <property type="match status" value="1"/>
</dbReference>
<comment type="caution">
    <text evidence="7">Lacks conserved residue(s) required for the propagation of feature annotation.</text>
</comment>
<feature type="region of interest" description="Disordered" evidence="9">
    <location>
        <begin position="652"/>
        <end position="683"/>
    </location>
</feature>
<dbReference type="InterPro" id="IPR000152">
    <property type="entry name" value="EGF-type_Asp/Asn_hydroxyl_site"/>
</dbReference>
<dbReference type="SUPFAM" id="SSF57196">
    <property type="entry name" value="EGF/Laminin"/>
    <property type="match status" value="1"/>
</dbReference>
<feature type="disulfide bond" evidence="7">
    <location>
        <begin position="910"/>
        <end position="919"/>
    </location>
</feature>
<dbReference type="GO" id="GO:0005615">
    <property type="term" value="C:extracellular space"/>
    <property type="evidence" value="ECO:0007669"/>
    <property type="project" value="TreeGrafter"/>
</dbReference>
<evidence type="ECO:0000256" key="3">
    <source>
        <dbReference type="ARBA" id="ARBA00022729"/>
    </source>
</evidence>
<dbReference type="Proteomes" id="UP001174136">
    <property type="component" value="Unassembled WGS sequence"/>
</dbReference>
<dbReference type="Pfam" id="PF00008">
    <property type="entry name" value="EGF"/>
    <property type="match status" value="2"/>
</dbReference>
<evidence type="ECO:0000256" key="9">
    <source>
        <dbReference type="SAM" id="MobiDB-lite"/>
    </source>
</evidence>
<evidence type="ECO:0000256" key="5">
    <source>
        <dbReference type="ARBA" id="ARBA00023157"/>
    </source>
</evidence>
<evidence type="ECO:0000313" key="14">
    <source>
        <dbReference type="Proteomes" id="UP001174136"/>
    </source>
</evidence>
<dbReference type="FunFam" id="2.10.25.10:FF:000472">
    <property type="entry name" value="Uncharacterized protein, isoform A"/>
    <property type="match status" value="1"/>
</dbReference>
<evidence type="ECO:0000256" key="8">
    <source>
        <dbReference type="PROSITE-ProRule" id="PRU00302"/>
    </source>
</evidence>
<feature type="region of interest" description="Disordered" evidence="9">
    <location>
        <begin position="790"/>
        <end position="816"/>
    </location>
</feature>
<dbReference type="SUPFAM" id="SSF57535">
    <property type="entry name" value="Complement control module/SCR domain"/>
    <property type="match status" value="1"/>
</dbReference>
<evidence type="ECO:0000259" key="11">
    <source>
        <dbReference type="PROSITE" id="PS50041"/>
    </source>
</evidence>
<feature type="compositionally biased region" description="Low complexity" evidence="9">
    <location>
        <begin position="159"/>
        <end position="179"/>
    </location>
</feature>
<feature type="domain" description="EGF-like" evidence="10">
    <location>
        <begin position="846"/>
        <end position="882"/>
    </location>
</feature>
<evidence type="ECO:0000256" key="1">
    <source>
        <dbReference type="ARBA" id="ARBA00004613"/>
    </source>
</evidence>
<feature type="domain" description="EGF-like" evidence="10">
    <location>
        <begin position="884"/>
        <end position="920"/>
    </location>
</feature>
<feature type="region of interest" description="Disordered" evidence="9">
    <location>
        <begin position="235"/>
        <end position="296"/>
    </location>
</feature>
<keyword evidence="6" id="KW-0325">Glycoprotein</keyword>
<dbReference type="GO" id="GO:0010001">
    <property type="term" value="P:glial cell differentiation"/>
    <property type="evidence" value="ECO:0007669"/>
    <property type="project" value="TreeGrafter"/>
</dbReference>
<dbReference type="CDD" id="cd00054">
    <property type="entry name" value="EGF_CA"/>
    <property type="match status" value="2"/>
</dbReference>
<keyword evidence="7" id="KW-0245">EGF-like domain</keyword>